<organism evidence="1 2">
    <name type="scientific">Roseitalea porphyridii</name>
    <dbReference type="NCBI Taxonomy" id="1852022"/>
    <lineage>
        <taxon>Bacteria</taxon>
        <taxon>Pseudomonadati</taxon>
        <taxon>Pseudomonadota</taxon>
        <taxon>Alphaproteobacteria</taxon>
        <taxon>Hyphomicrobiales</taxon>
        <taxon>Ahrensiaceae</taxon>
        <taxon>Roseitalea</taxon>
    </lineage>
</organism>
<sequence length="415" mass="44750">MRRRPHGYRSPNWHGEPNVNHLLLASVHLSATGLTALIVRHFLKWKDSADVARRAAAASALARAYLQSDLDIDDRIAAEAALTLLLDDPSPKVRFALAEALSGSARAPAQIVTALVHDQIDIAAIVIARSPVIHDGDLIERARTSPPALQRLIAGRAEVSNSLARALSRHGAADAVLELVGNANARVCRDCLDMIVDRFAGHANLRGALLERSDLPPELRYRLMKAAGQALGESPFIRAVAGPEMADHLVRDGEQKALCALMAQLDTAGCAALVDPMRDHGDLTTVLLVRAVCRGQIDFLASVLSSLADVPPQRVTAILVNERTNQLRALLTNAGLADTVQPVFVQAVALWRDVAVGRLSAGVQEITRRVLERMERETAGRRDAANDDILGLLRSIHLDAMRDNARAHARDLAAA</sequence>
<name>A0A4V1A3Z8_9HYPH</name>
<reference evidence="1 2" key="1">
    <citation type="journal article" date="2017" name="Int. J. Syst. Evol. Microbiol.">
        <title>Roseitalea porphyridii gen. nov., sp. nov., isolated from a red alga, and reclassification of Hoeflea suaedae Chung et al. 2013 as Pseudohoeflea suaedae gen. nov., comb. nov.</title>
        <authorList>
            <person name="Hyeon J.W."/>
            <person name="Jeong S.E."/>
            <person name="Baek K."/>
            <person name="Jeon C.O."/>
        </authorList>
    </citation>
    <scope>NUCLEOTIDE SEQUENCE [LARGE SCALE GENOMIC DNA]</scope>
    <source>
        <strain evidence="1 2">MA7-20</strain>
    </source>
</reference>
<evidence type="ECO:0000313" key="1">
    <source>
        <dbReference type="EMBL" id="QBK30868.1"/>
    </source>
</evidence>
<dbReference type="InterPro" id="IPR014598">
    <property type="entry name" value="UCP035865"/>
</dbReference>
<dbReference type="EMBL" id="CP036532">
    <property type="protein sequence ID" value="QBK30868.1"/>
    <property type="molecule type" value="Genomic_DNA"/>
</dbReference>
<accession>A0A4V1A3Z8</accession>
<dbReference type="Proteomes" id="UP000293719">
    <property type="component" value="Chromosome"/>
</dbReference>
<proteinExistence type="predicted"/>
<dbReference type="InterPro" id="IPR016024">
    <property type="entry name" value="ARM-type_fold"/>
</dbReference>
<dbReference type="SUPFAM" id="SSF48371">
    <property type="entry name" value="ARM repeat"/>
    <property type="match status" value="1"/>
</dbReference>
<protein>
    <submittedName>
        <fullName evidence="1">DUF2336 domain-containing protein</fullName>
    </submittedName>
</protein>
<dbReference type="PIRSF" id="PIRSF035865">
    <property type="entry name" value="UCP035865"/>
    <property type="match status" value="1"/>
</dbReference>
<keyword evidence="2" id="KW-1185">Reference proteome</keyword>
<dbReference type="KEGG" id="rpod:E0E05_09845"/>
<evidence type="ECO:0000313" key="2">
    <source>
        <dbReference type="Proteomes" id="UP000293719"/>
    </source>
</evidence>
<gene>
    <name evidence="1" type="ORF">E0E05_09845</name>
</gene>
<dbReference type="Pfam" id="PF10098">
    <property type="entry name" value="DUF2336"/>
    <property type="match status" value="1"/>
</dbReference>
<dbReference type="AlphaFoldDB" id="A0A4V1A3Z8"/>
<dbReference type="InterPro" id="IPR019285">
    <property type="entry name" value="DUF2336"/>
</dbReference>